<accession>A0A8J3TAY8</accession>
<sequence>MLLRHAKAANPGDVADAQRALTTRGQADAAAAGTWLADNQLLPDLVLSSPARRARETWHGVAPALGDQATHTTVVYEPTIYNAATGQELLDLVGTTDPDVTTLLVIGHNPPLSALSSLLDPGADEDLRTSGVAVHRVPDVWGALAAGGAPRMASHTARA</sequence>
<organism evidence="1 2">
    <name type="scientific">Planosporangium mesophilum</name>
    <dbReference type="NCBI Taxonomy" id="689768"/>
    <lineage>
        <taxon>Bacteria</taxon>
        <taxon>Bacillati</taxon>
        <taxon>Actinomycetota</taxon>
        <taxon>Actinomycetes</taxon>
        <taxon>Micromonosporales</taxon>
        <taxon>Micromonosporaceae</taxon>
        <taxon>Planosporangium</taxon>
    </lineage>
</organism>
<evidence type="ECO:0000313" key="2">
    <source>
        <dbReference type="Proteomes" id="UP000599074"/>
    </source>
</evidence>
<dbReference type="AlphaFoldDB" id="A0A8J3TAY8"/>
<dbReference type="EMBL" id="BOON01000017">
    <property type="protein sequence ID" value="GII22186.1"/>
    <property type="molecule type" value="Genomic_DNA"/>
</dbReference>
<dbReference type="Gene3D" id="3.40.50.1240">
    <property type="entry name" value="Phosphoglycerate mutase-like"/>
    <property type="match status" value="1"/>
</dbReference>
<name>A0A8J3TAY8_9ACTN</name>
<dbReference type="InterPro" id="IPR029033">
    <property type="entry name" value="His_PPase_superfam"/>
</dbReference>
<dbReference type="CDD" id="cd07067">
    <property type="entry name" value="HP_PGM_like"/>
    <property type="match status" value="1"/>
</dbReference>
<comment type="caution">
    <text evidence="1">The sequence shown here is derived from an EMBL/GenBank/DDBJ whole genome shotgun (WGS) entry which is preliminary data.</text>
</comment>
<dbReference type="Pfam" id="PF00300">
    <property type="entry name" value="His_Phos_1"/>
    <property type="match status" value="1"/>
</dbReference>
<keyword evidence="2" id="KW-1185">Reference proteome</keyword>
<dbReference type="Proteomes" id="UP000599074">
    <property type="component" value="Unassembled WGS sequence"/>
</dbReference>
<dbReference type="SMART" id="SM00855">
    <property type="entry name" value="PGAM"/>
    <property type="match status" value="1"/>
</dbReference>
<dbReference type="InterPro" id="IPR013078">
    <property type="entry name" value="His_Pase_superF_clade-1"/>
</dbReference>
<dbReference type="SUPFAM" id="SSF53254">
    <property type="entry name" value="Phosphoglycerate mutase-like"/>
    <property type="match status" value="1"/>
</dbReference>
<evidence type="ECO:0000313" key="1">
    <source>
        <dbReference type="EMBL" id="GII22186.1"/>
    </source>
</evidence>
<proteinExistence type="predicted"/>
<reference evidence="1" key="1">
    <citation type="submission" date="2021-01" db="EMBL/GenBank/DDBJ databases">
        <title>Whole genome shotgun sequence of Planosporangium mesophilum NBRC 109066.</title>
        <authorList>
            <person name="Komaki H."/>
            <person name="Tamura T."/>
        </authorList>
    </citation>
    <scope>NUCLEOTIDE SEQUENCE</scope>
    <source>
        <strain evidence="1">NBRC 109066</strain>
    </source>
</reference>
<gene>
    <name evidence="1" type="ORF">Pme01_17830</name>
</gene>
<protein>
    <submittedName>
        <fullName evidence="1">Phosphoglycerate mutase</fullName>
    </submittedName>
</protein>